<gene>
    <name evidence="2" type="ORF">PRZ48_011747</name>
</gene>
<keyword evidence="3" id="KW-1185">Reference proteome</keyword>
<evidence type="ECO:0000256" key="1">
    <source>
        <dbReference type="SAM" id="MobiDB-lite"/>
    </source>
</evidence>
<evidence type="ECO:0000313" key="3">
    <source>
        <dbReference type="Proteomes" id="UP001305779"/>
    </source>
</evidence>
<accession>A0ABR0E781</accession>
<feature type="region of interest" description="Disordered" evidence="1">
    <location>
        <begin position="1"/>
        <end position="25"/>
    </location>
</feature>
<feature type="compositionally biased region" description="Basic residues" evidence="1">
    <location>
        <begin position="1"/>
        <end position="24"/>
    </location>
</feature>
<protein>
    <submittedName>
        <fullName evidence="2">Uncharacterized protein</fullName>
    </submittedName>
</protein>
<organism evidence="2 3">
    <name type="scientific">Zasmidium cellare</name>
    <name type="common">Wine cellar mold</name>
    <name type="synonym">Racodium cellare</name>
    <dbReference type="NCBI Taxonomy" id="395010"/>
    <lineage>
        <taxon>Eukaryota</taxon>
        <taxon>Fungi</taxon>
        <taxon>Dikarya</taxon>
        <taxon>Ascomycota</taxon>
        <taxon>Pezizomycotina</taxon>
        <taxon>Dothideomycetes</taxon>
        <taxon>Dothideomycetidae</taxon>
        <taxon>Mycosphaerellales</taxon>
        <taxon>Mycosphaerellaceae</taxon>
        <taxon>Zasmidium</taxon>
    </lineage>
</organism>
<sequence length="126" mass="14321">MARVYAKKMGKNAKRKSGLTRKRSLWPEAKEAKEAAKAAIEKEREEKILAEKKARMAARYKSPREKELEAHRAWLEKMLAPPPEAALEQMPGEYFVPPPPNTTTAPSWAEELLDGLDVDEDSEMPF</sequence>
<dbReference type="Proteomes" id="UP001305779">
    <property type="component" value="Unassembled WGS sequence"/>
</dbReference>
<name>A0ABR0E781_ZASCE</name>
<comment type="caution">
    <text evidence="2">The sequence shown here is derived from an EMBL/GenBank/DDBJ whole genome shotgun (WGS) entry which is preliminary data.</text>
</comment>
<evidence type="ECO:0000313" key="2">
    <source>
        <dbReference type="EMBL" id="KAK4497297.1"/>
    </source>
</evidence>
<dbReference type="EMBL" id="JAXOVC010000009">
    <property type="protein sequence ID" value="KAK4497297.1"/>
    <property type="molecule type" value="Genomic_DNA"/>
</dbReference>
<proteinExistence type="predicted"/>
<reference evidence="2 3" key="1">
    <citation type="journal article" date="2023" name="G3 (Bethesda)">
        <title>A chromosome-level genome assembly of Zasmidium syzygii isolated from banana leaves.</title>
        <authorList>
            <person name="van Westerhoven A.C."/>
            <person name="Mehrabi R."/>
            <person name="Talebi R."/>
            <person name="Steentjes M.B.F."/>
            <person name="Corcolon B."/>
            <person name="Chong P.A."/>
            <person name="Kema G.H.J."/>
            <person name="Seidl M.F."/>
        </authorList>
    </citation>
    <scope>NUCLEOTIDE SEQUENCE [LARGE SCALE GENOMIC DNA]</scope>
    <source>
        <strain evidence="2 3">P124</strain>
    </source>
</reference>